<dbReference type="InterPro" id="IPR025748">
    <property type="entry name" value="PrcB_C_dom"/>
</dbReference>
<dbReference type="InterPro" id="IPR001119">
    <property type="entry name" value="SLH_dom"/>
</dbReference>
<dbReference type="EMBL" id="JANGAC010000005">
    <property type="protein sequence ID" value="MCQ4923118.1"/>
    <property type="molecule type" value="Genomic_DNA"/>
</dbReference>
<organism evidence="3 4">
    <name type="scientific">Tissierella carlieri</name>
    <dbReference type="NCBI Taxonomy" id="689904"/>
    <lineage>
        <taxon>Bacteria</taxon>
        <taxon>Bacillati</taxon>
        <taxon>Bacillota</taxon>
        <taxon>Tissierellia</taxon>
        <taxon>Tissierellales</taxon>
        <taxon>Tissierellaceae</taxon>
        <taxon>Tissierella</taxon>
    </lineage>
</organism>
<keyword evidence="4" id="KW-1185">Reference proteome</keyword>
<evidence type="ECO:0000313" key="3">
    <source>
        <dbReference type="EMBL" id="MCQ4923118.1"/>
    </source>
</evidence>
<evidence type="ECO:0000313" key="4">
    <source>
        <dbReference type="Proteomes" id="UP001524478"/>
    </source>
</evidence>
<evidence type="ECO:0000256" key="1">
    <source>
        <dbReference type="SAM" id="SignalP"/>
    </source>
</evidence>
<dbReference type="Pfam" id="PF14343">
    <property type="entry name" value="PrcB_C"/>
    <property type="match status" value="1"/>
</dbReference>
<evidence type="ECO:0000259" key="2">
    <source>
        <dbReference type="PROSITE" id="PS51272"/>
    </source>
</evidence>
<sequence length="290" mass="32907">MKKLVSVVLIILILSTNVVAFANIDEKLANHWSKDIIEKGFLAYYFPYLAKESFNKFNPDEYILKKDFELSLASLSKDYGLDASTNNVGIYEVLTREEIVELIGSKLVSMDTIKYENQELPFQDINTMNKNSIELLRILFNLKIISGVSNTSFAPDKKLTQAEAIIILQRLKGVLEAMRGLKEISFNITGIVQSYSAEESIIVKEETDNVLVTITKQFPTPGYSLDVERILRDKYEYKVFLSIKSPKEGSILPQVITYKTMTLEINKNQLMGSSPYVFTVEGLESNLLNQ</sequence>
<feature type="domain" description="SLH" evidence="2">
    <location>
        <begin position="119"/>
        <end position="182"/>
    </location>
</feature>
<dbReference type="Pfam" id="PF00395">
    <property type="entry name" value="SLH"/>
    <property type="match status" value="1"/>
</dbReference>
<reference evidence="3 4" key="1">
    <citation type="submission" date="2022-06" db="EMBL/GenBank/DDBJ databases">
        <title>Isolation of gut microbiota from human fecal samples.</title>
        <authorList>
            <person name="Pamer E.G."/>
            <person name="Barat B."/>
            <person name="Waligurski E."/>
            <person name="Medina S."/>
            <person name="Paddock L."/>
            <person name="Mostad J."/>
        </authorList>
    </citation>
    <scope>NUCLEOTIDE SEQUENCE [LARGE SCALE GENOMIC DNA]</scope>
    <source>
        <strain evidence="3 4">DFI.7.95</strain>
    </source>
</reference>
<comment type="caution">
    <text evidence="3">The sequence shown here is derived from an EMBL/GenBank/DDBJ whole genome shotgun (WGS) entry which is preliminary data.</text>
</comment>
<protein>
    <submittedName>
        <fullName evidence="3">S-layer homology domain-containing protein</fullName>
    </submittedName>
</protein>
<dbReference type="RefSeq" id="WP_256311164.1">
    <property type="nucleotide sequence ID" value="NZ_JANGAC010000005.1"/>
</dbReference>
<name>A0ABT1S9J1_9FIRM</name>
<gene>
    <name evidence="3" type="ORF">NE686_08490</name>
</gene>
<accession>A0ABT1S9J1</accession>
<feature type="signal peptide" evidence="1">
    <location>
        <begin position="1"/>
        <end position="20"/>
    </location>
</feature>
<dbReference type="Proteomes" id="UP001524478">
    <property type="component" value="Unassembled WGS sequence"/>
</dbReference>
<proteinExistence type="predicted"/>
<dbReference type="PROSITE" id="PS51272">
    <property type="entry name" value="SLH"/>
    <property type="match status" value="1"/>
</dbReference>
<feature type="chain" id="PRO_5045799016" evidence="1">
    <location>
        <begin position="21"/>
        <end position="290"/>
    </location>
</feature>
<keyword evidence="1" id="KW-0732">Signal</keyword>